<dbReference type="InterPro" id="IPR029044">
    <property type="entry name" value="Nucleotide-diphossugar_trans"/>
</dbReference>
<organism evidence="2 3">
    <name type="scientific">Dreissena polymorpha</name>
    <name type="common">Zebra mussel</name>
    <name type="synonym">Mytilus polymorpha</name>
    <dbReference type="NCBI Taxonomy" id="45954"/>
    <lineage>
        <taxon>Eukaryota</taxon>
        <taxon>Metazoa</taxon>
        <taxon>Spiralia</taxon>
        <taxon>Lophotrochozoa</taxon>
        <taxon>Mollusca</taxon>
        <taxon>Bivalvia</taxon>
        <taxon>Autobranchia</taxon>
        <taxon>Heteroconchia</taxon>
        <taxon>Euheterodonta</taxon>
        <taxon>Imparidentia</taxon>
        <taxon>Neoheterodontei</taxon>
        <taxon>Myida</taxon>
        <taxon>Dreissenoidea</taxon>
        <taxon>Dreissenidae</taxon>
        <taxon>Dreissena</taxon>
    </lineage>
</organism>
<keyword evidence="3" id="KW-1185">Reference proteome</keyword>
<proteinExistence type="predicted"/>
<reference evidence="2" key="2">
    <citation type="submission" date="2020-11" db="EMBL/GenBank/DDBJ databases">
        <authorList>
            <person name="McCartney M.A."/>
            <person name="Auch B."/>
            <person name="Kono T."/>
            <person name="Mallez S."/>
            <person name="Becker A."/>
            <person name="Gohl D.M."/>
            <person name="Silverstein K.A.T."/>
            <person name="Koren S."/>
            <person name="Bechman K.B."/>
            <person name="Herman A."/>
            <person name="Abrahante J.E."/>
            <person name="Garbe J."/>
        </authorList>
    </citation>
    <scope>NUCLEOTIDE SEQUENCE</scope>
    <source>
        <strain evidence="2">Duluth1</strain>
        <tissue evidence="2">Whole animal</tissue>
    </source>
</reference>
<dbReference type="AlphaFoldDB" id="A0A9D4GJB5"/>
<comment type="caution">
    <text evidence="2">The sequence shown here is derived from an EMBL/GenBank/DDBJ whole genome shotgun (WGS) entry which is preliminary data.</text>
</comment>
<dbReference type="GO" id="GO:0006493">
    <property type="term" value="P:protein O-linked glycosylation"/>
    <property type="evidence" value="ECO:0007669"/>
    <property type="project" value="TreeGrafter"/>
</dbReference>
<gene>
    <name evidence="2" type="ORF">DPMN_143531</name>
</gene>
<dbReference type="PANTHER" id="PTHR11675:SF126">
    <property type="entry name" value="RICIN B LECTIN DOMAIN-CONTAINING PROTEIN"/>
    <property type="match status" value="1"/>
</dbReference>
<evidence type="ECO:0000313" key="2">
    <source>
        <dbReference type="EMBL" id="KAH3815012.1"/>
    </source>
</evidence>
<name>A0A9D4GJB5_DREPO</name>
<sequence length="58" mass="6892">MLHVPCSRVGHIARTQPYHFPQGRQATENKNYKRAVEVWMDGYKEYVYEANPEIKVRV</sequence>
<evidence type="ECO:0000256" key="1">
    <source>
        <dbReference type="ARBA" id="ARBA00023157"/>
    </source>
</evidence>
<dbReference type="GO" id="GO:0004653">
    <property type="term" value="F:polypeptide N-acetylgalactosaminyltransferase activity"/>
    <property type="evidence" value="ECO:0007669"/>
    <property type="project" value="TreeGrafter"/>
</dbReference>
<reference evidence="2" key="1">
    <citation type="journal article" date="2019" name="bioRxiv">
        <title>The Genome of the Zebra Mussel, Dreissena polymorpha: A Resource for Invasive Species Research.</title>
        <authorList>
            <person name="McCartney M.A."/>
            <person name="Auch B."/>
            <person name="Kono T."/>
            <person name="Mallez S."/>
            <person name="Zhang Y."/>
            <person name="Obille A."/>
            <person name="Becker A."/>
            <person name="Abrahante J.E."/>
            <person name="Garbe J."/>
            <person name="Badalamenti J.P."/>
            <person name="Herman A."/>
            <person name="Mangelson H."/>
            <person name="Liachko I."/>
            <person name="Sullivan S."/>
            <person name="Sone E.D."/>
            <person name="Koren S."/>
            <person name="Silverstein K.A.T."/>
            <person name="Beckman K.B."/>
            <person name="Gohl D.M."/>
        </authorList>
    </citation>
    <scope>NUCLEOTIDE SEQUENCE</scope>
    <source>
        <strain evidence="2">Duluth1</strain>
        <tissue evidence="2">Whole animal</tissue>
    </source>
</reference>
<dbReference type="EMBL" id="JAIWYP010000006">
    <property type="protein sequence ID" value="KAH3815012.1"/>
    <property type="molecule type" value="Genomic_DNA"/>
</dbReference>
<dbReference type="Gene3D" id="3.90.550.10">
    <property type="entry name" value="Spore Coat Polysaccharide Biosynthesis Protein SpsA, Chain A"/>
    <property type="match status" value="1"/>
</dbReference>
<protein>
    <submittedName>
        <fullName evidence="2">Uncharacterized protein</fullName>
    </submittedName>
</protein>
<dbReference type="Proteomes" id="UP000828390">
    <property type="component" value="Unassembled WGS sequence"/>
</dbReference>
<dbReference type="PANTHER" id="PTHR11675">
    <property type="entry name" value="N-ACETYLGALACTOSAMINYLTRANSFERASE"/>
    <property type="match status" value="1"/>
</dbReference>
<evidence type="ECO:0000313" key="3">
    <source>
        <dbReference type="Proteomes" id="UP000828390"/>
    </source>
</evidence>
<accession>A0A9D4GJB5</accession>
<keyword evidence="1" id="KW-1015">Disulfide bond</keyword>
<dbReference type="GO" id="GO:0005794">
    <property type="term" value="C:Golgi apparatus"/>
    <property type="evidence" value="ECO:0007669"/>
    <property type="project" value="TreeGrafter"/>
</dbReference>